<dbReference type="Proteomes" id="UP001143400">
    <property type="component" value="Unassembled WGS sequence"/>
</dbReference>
<evidence type="ECO:0000313" key="1">
    <source>
        <dbReference type="EMBL" id="GLK54828.1"/>
    </source>
</evidence>
<keyword evidence="2" id="KW-0489">Methyltransferase</keyword>
<dbReference type="SUPFAM" id="SSF53335">
    <property type="entry name" value="S-adenosyl-L-methionine-dependent methyltransferases"/>
    <property type="match status" value="1"/>
</dbReference>
<reference evidence="2 3" key="2">
    <citation type="submission" date="2021-01" db="EMBL/GenBank/DDBJ databases">
        <title>Genomic Encyclopedia of Type Strains, Phase IV (KMG-IV): sequencing the most valuable type-strain genomes for metagenomic binning, comparative biology and taxonomic classification.</title>
        <authorList>
            <person name="Goeker M."/>
        </authorList>
    </citation>
    <scope>NUCLEOTIDE SEQUENCE [LARGE SCALE GENOMIC DNA]</scope>
    <source>
        <strain evidence="2 3">DSM 6130</strain>
    </source>
</reference>
<reference evidence="1" key="3">
    <citation type="submission" date="2023-01" db="EMBL/GenBank/DDBJ databases">
        <authorList>
            <person name="Sun Q."/>
            <person name="Evtushenko L."/>
        </authorList>
    </citation>
    <scope>NUCLEOTIDE SEQUENCE</scope>
    <source>
        <strain evidence="1">VKM B-1606</strain>
    </source>
</reference>
<dbReference type="Proteomes" id="UP000758856">
    <property type="component" value="Unassembled WGS sequence"/>
</dbReference>
<dbReference type="RefSeq" id="WP_204950164.1">
    <property type="nucleotide sequence ID" value="NZ_BSFF01000001.1"/>
</dbReference>
<evidence type="ECO:0000313" key="2">
    <source>
        <dbReference type="EMBL" id="MBM7851766.1"/>
    </source>
</evidence>
<protein>
    <submittedName>
        <fullName evidence="2">SAM-dependent methyltransferase</fullName>
    </submittedName>
</protein>
<sequence>MSGFDPAWLDLREPADHAARSAEVLAAVASDFAGSEEVVVADLGCGSGSTLRAVAPHLGPRQRWRLIDHDPALLAHARARLSAWADAATDDGGVLRLVREGQEIAVETFALDLSTDPLPEAARSADLVTASALFDLVGEDWLRGFVDALAAARRPLYAALSYDGATRFTPAHPSDLAVVAAFNRHQQTDKGFGPGLGPAAAETLTRLLQAQGRQTVAAASPWRLGWAETELTSELVAGMARAVAERPDAPAGLDGWLAFRTEFAGVRAEVGHLDLYARPPR</sequence>
<organism evidence="1 4">
    <name type="scientific">Methylopila capsulata</name>
    <dbReference type="NCBI Taxonomy" id="61654"/>
    <lineage>
        <taxon>Bacteria</taxon>
        <taxon>Pseudomonadati</taxon>
        <taxon>Pseudomonadota</taxon>
        <taxon>Alphaproteobacteria</taxon>
        <taxon>Hyphomicrobiales</taxon>
        <taxon>Methylopilaceae</taxon>
        <taxon>Methylopila</taxon>
    </lineage>
</organism>
<reference evidence="1" key="1">
    <citation type="journal article" date="2014" name="Int. J. Syst. Evol. Microbiol.">
        <title>Complete genome sequence of Corynebacterium casei LMG S-19264T (=DSM 44701T), isolated from a smear-ripened cheese.</title>
        <authorList>
            <consortium name="US DOE Joint Genome Institute (JGI-PGF)"/>
            <person name="Walter F."/>
            <person name="Albersmeier A."/>
            <person name="Kalinowski J."/>
            <person name="Ruckert C."/>
        </authorList>
    </citation>
    <scope>NUCLEOTIDE SEQUENCE</scope>
    <source>
        <strain evidence="1">VKM B-1606</strain>
    </source>
</reference>
<dbReference type="AlphaFoldDB" id="A0A9W6IQV6"/>
<dbReference type="GO" id="GO:0032259">
    <property type="term" value="P:methylation"/>
    <property type="evidence" value="ECO:0007669"/>
    <property type="project" value="UniProtKB-KW"/>
</dbReference>
<dbReference type="GO" id="GO:0008168">
    <property type="term" value="F:methyltransferase activity"/>
    <property type="evidence" value="ECO:0007669"/>
    <property type="project" value="UniProtKB-KW"/>
</dbReference>
<dbReference type="Gene3D" id="3.40.50.150">
    <property type="entry name" value="Vaccinia Virus protein VP39"/>
    <property type="match status" value="1"/>
</dbReference>
<evidence type="ECO:0000313" key="4">
    <source>
        <dbReference type="Proteomes" id="UP001143400"/>
    </source>
</evidence>
<gene>
    <name evidence="1" type="ORF">GCM10008170_08470</name>
    <name evidence="2" type="ORF">JOD31_001991</name>
</gene>
<keyword evidence="3" id="KW-1185">Reference proteome</keyword>
<dbReference type="EMBL" id="JAFBCY010000002">
    <property type="protein sequence ID" value="MBM7851766.1"/>
    <property type="molecule type" value="Genomic_DNA"/>
</dbReference>
<proteinExistence type="predicted"/>
<dbReference type="EMBL" id="BSFF01000001">
    <property type="protein sequence ID" value="GLK54828.1"/>
    <property type="molecule type" value="Genomic_DNA"/>
</dbReference>
<keyword evidence="2" id="KW-0808">Transferase</keyword>
<accession>A0A9W6IQV6</accession>
<evidence type="ECO:0000313" key="3">
    <source>
        <dbReference type="Proteomes" id="UP000758856"/>
    </source>
</evidence>
<comment type="caution">
    <text evidence="1">The sequence shown here is derived from an EMBL/GenBank/DDBJ whole genome shotgun (WGS) entry which is preliminary data.</text>
</comment>
<name>A0A9W6IQV6_9HYPH</name>
<dbReference type="InterPro" id="IPR029063">
    <property type="entry name" value="SAM-dependent_MTases_sf"/>
</dbReference>